<accession>A0A941D7J5</accession>
<gene>
    <name evidence="1" type="ORF">KC207_04590</name>
</gene>
<keyword evidence="2" id="KW-1185">Reference proteome</keyword>
<evidence type="ECO:0000313" key="2">
    <source>
        <dbReference type="Proteomes" id="UP000677016"/>
    </source>
</evidence>
<dbReference type="InterPro" id="IPR047990">
    <property type="entry name" value="DLW39-like"/>
</dbReference>
<dbReference type="EMBL" id="JAGSNF010000004">
    <property type="protein sequence ID" value="MBR7742563.1"/>
    <property type="molecule type" value="Genomic_DNA"/>
</dbReference>
<reference evidence="1" key="1">
    <citation type="submission" date="2021-04" db="EMBL/GenBank/DDBJ databases">
        <title>Phycicoccus avicenniae sp. nov., a novel endophytic actinomycetes isolated from branch of Avicennia mariana.</title>
        <authorList>
            <person name="Tuo L."/>
        </authorList>
    </citation>
    <scope>NUCLEOTIDE SEQUENCE</scope>
    <source>
        <strain evidence="1">BSK3Z-2</strain>
    </source>
</reference>
<organism evidence="1 2">
    <name type="scientific">Phycicoccus avicenniae</name>
    <dbReference type="NCBI Taxonomy" id="2828860"/>
    <lineage>
        <taxon>Bacteria</taxon>
        <taxon>Bacillati</taxon>
        <taxon>Actinomycetota</taxon>
        <taxon>Actinomycetes</taxon>
        <taxon>Micrococcales</taxon>
        <taxon>Intrasporangiaceae</taxon>
        <taxon>Phycicoccus</taxon>
    </lineage>
</organism>
<dbReference type="RefSeq" id="WP_211601727.1">
    <property type="nucleotide sequence ID" value="NZ_JAGSNF010000004.1"/>
</dbReference>
<dbReference type="NCBIfam" id="NF038356">
    <property type="entry name" value="actino_DLW39"/>
    <property type="match status" value="1"/>
</dbReference>
<comment type="caution">
    <text evidence="1">The sequence shown here is derived from an EMBL/GenBank/DDBJ whole genome shotgun (WGS) entry which is preliminary data.</text>
</comment>
<dbReference type="Proteomes" id="UP000677016">
    <property type="component" value="Unassembled WGS sequence"/>
</dbReference>
<name>A0A941D7J5_9MICO</name>
<protein>
    <submittedName>
        <fullName evidence="1">DLW-39 family protein</fullName>
    </submittedName>
</protein>
<dbReference type="AlphaFoldDB" id="A0A941D7J5"/>
<evidence type="ECO:0000313" key="1">
    <source>
        <dbReference type="EMBL" id="MBR7742563.1"/>
    </source>
</evidence>
<proteinExistence type="predicted"/>
<sequence>MKKLLLLVASAAGAFAVTKQIKDKQSENRLWAEATDTPRS</sequence>